<dbReference type="Proteomes" id="UP000053660">
    <property type="component" value="Unassembled WGS sequence"/>
</dbReference>
<keyword evidence="1" id="KW-0812">Transmembrane</keyword>
<evidence type="ECO:0000256" key="1">
    <source>
        <dbReference type="SAM" id="Phobius"/>
    </source>
</evidence>
<reference evidence="2 3" key="1">
    <citation type="submission" date="2014-03" db="EMBL/GenBank/DDBJ databases">
        <title>Draft genome of the hookworm Oesophagostomum dentatum.</title>
        <authorList>
            <person name="Mitreva M."/>
        </authorList>
    </citation>
    <scope>NUCLEOTIDE SEQUENCE [LARGE SCALE GENOMIC DNA]</scope>
    <source>
        <strain evidence="2 3">OD-Hann</strain>
    </source>
</reference>
<protein>
    <submittedName>
        <fullName evidence="2">Uncharacterized protein</fullName>
    </submittedName>
</protein>
<accession>A0A0B1SUK0</accession>
<keyword evidence="3" id="KW-1185">Reference proteome</keyword>
<evidence type="ECO:0000313" key="3">
    <source>
        <dbReference type="Proteomes" id="UP000053660"/>
    </source>
</evidence>
<keyword evidence="1" id="KW-0472">Membrane</keyword>
<dbReference type="AlphaFoldDB" id="A0A0B1SUK0"/>
<feature type="transmembrane region" description="Helical" evidence="1">
    <location>
        <begin position="6"/>
        <end position="23"/>
    </location>
</feature>
<keyword evidence="1" id="KW-1133">Transmembrane helix</keyword>
<sequence>MDFPFWAVAFGLIHMSIFLAAFLRDRPRGLGLLQLPTGMTDERSAPFFPNLYLAGDKAGEKPASVPDVHLPGQMAVFSGRSAFNPFTQAVAATYNEDLVDSWGTGFAVNVSAPIFTFKMG</sequence>
<gene>
    <name evidence="2" type="ORF">OESDEN_11588</name>
</gene>
<proteinExistence type="predicted"/>
<name>A0A0B1SUK0_OESDE</name>
<dbReference type="EMBL" id="KN555543">
    <property type="protein sequence ID" value="KHJ88614.1"/>
    <property type="molecule type" value="Genomic_DNA"/>
</dbReference>
<evidence type="ECO:0000313" key="2">
    <source>
        <dbReference type="EMBL" id="KHJ88614.1"/>
    </source>
</evidence>
<organism evidence="2 3">
    <name type="scientific">Oesophagostomum dentatum</name>
    <name type="common">Nodular worm</name>
    <dbReference type="NCBI Taxonomy" id="61180"/>
    <lineage>
        <taxon>Eukaryota</taxon>
        <taxon>Metazoa</taxon>
        <taxon>Ecdysozoa</taxon>
        <taxon>Nematoda</taxon>
        <taxon>Chromadorea</taxon>
        <taxon>Rhabditida</taxon>
        <taxon>Rhabditina</taxon>
        <taxon>Rhabditomorpha</taxon>
        <taxon>Strongyloidea</taxon>
        <taxon>Strongylidae</taxon>
        <taxon>Oesophagostomum</taxon>
    </lineage>
</organism>
<dbReference type="OrthoDB" id="5864400at2759"/>